<dbReference type="Proteomes" id="UP000785200">
    <property type="component" value="Unassembled WGS sequence"/>
</dbReference>
<keyword evidence="2" id="KW-1133">Transmembrane helix</keyword>
<reference evidence="3" key="1">
    <citation type="submission" date="2019-07" db="EMBL/GenBank/DDBJ databases">
        <title>Hyphodiscus hymeniophilus genome sequencing and assembly.</title>
        <authorList>
            <person name="Kramer G."/>
            <person name="Nodwell J."/>
        </authorList>
    </citation>
    <scope>NUCLEOTIDE SEQUENCE</scope>
    <source>
        <strain evidence="3">ATCC 34498</strain>
    </source>
</reference>
<dbReference type="InterPro" id="IPR029044">
    <property type="entry name" value="Nucleotide-diphossugar_trans"/>
</dbReference>
<name>A0A9P6VPR0_9HELO</name>
<evidence type="ECO:0000256" key="2">
    <source>
        <dbReference type="SAM" id="Phobius"/>
    </source>
</evidence>
<dbReference type="InterPro" id="IPR039367">
    <property type="entry name" value="Och1-like"/>
</dbReference>
<dbReference type="PANTHER" id="PTHR31834:SF9">
    <property type="entry name" value="INITIATION-SPECIFIC ALPHA-1,6-MANNOSYLTRANSFERASE"/>
    <property type="match status" value="1"/>
</dbReference>
<sequence length="392" mass="45324">MLRMRRGHIFRLLSCILIISGILYFFLHESVVLPTLSRPFPASKYATRATYEYTSIYRRNANRTFEAGLDAQLLAFEQSFYSSLPSNEQNLLANLTIHQISTTKQQSQMSAWITQWRTNNPGWSYELLTTHPVSLLAIYKGIPSILSAYENPSLRRDLVRYLLLWYHGGFYTDVNTWERVSLNHCPPIVEFTQGGREVSLMVGVDRDEPFYNRETVEMMGWGRGFGLGIDTVWAMKRFDPIMRRAIVRSISHAEVKKGLEGTKWFHDDWDVFESDWEEWERSEISGAGMFTDIVLEVLSDGLRDDHELRDRDAGLERRVSWKKFKHLQTTLWIDRSQAREGADMRGIAVLPIDVWSNGQNHSGAGTFEAETACVNRANRDGPKKTWHGKGFW</sequence>
<organism evidence="3 4">
    <name type="scientific">Hyphodiscus hymeniophilus</name>
    <dbReference type="NCBI Taxonomy" id="353542"/>
    <lineage>
        <taxon>Eukaryota</taxon>
        <taxon>Fungi</taxon>
        <taxon>Dikarya</taxon>
        <taxon>Ascomycota</taxon>
        <taxon>Pezizomycotina</taxon>
        <taxon>Leotiomycetes</taxon>
        <taxon>Helotiales</taxon>
        <taxon>Hyphodiscaceae</taxon>
        <taxon>Hyphodiscus</taxon>
    </lineage>
</organism>
<feature type="transmembrane region" description="Helical" evidence="2">
    <location>
        <begin position="9"/>
        <end position="27"/>
    </location>
</feature>
<evidence type="ECO:0000313" key="3">
    <source>
        <dbReference type="EMBL" id="KAG0651408.1"/>
    </source>
</evidence>
<protein>
    <submittedName>
        <fullName evidence="3">Outer chain elongation 1</fullName>
    </submittedName>
</protein>
<accession>A0A9P6VPR0</accession>
<dbReference type="GO" id="GO:0000009">
    <property type="term" value="F:alpha-1,6-mannosyltransferase activity"/>
    <property type="evidence" value="ECO:0007669"/>
    <property type="project" value="InterPro"/>
</dbReference>
<dbReference type="GO" id="GO:0006487">
    <property type="term" value="P:protein N-linked glycosylation"/>
    <property type="evidence" value="ECO:0007669"/>
    <property type="project" value="TreeGrafter"/>
</dbReference>
<dbReference type="InterPro" id="IPR007577">
    <property type="entry name" value="GlycoTrfase_DXD_sugar-bd_CS"/>
</dbReference>
<dbReference type="GO" id="GO:0000136">
    <property type="term" value="C:mannan polymerase complex"/>
    <property type="evidence" value="ECO:0007669"/>
    <property type="project" value="TreeGrafter"/>
</dbReference>
<keyword evidence="2" id="KW-0472">Membrane</keyword>
<dbReference type="Pfam" id="PF04488">
    <property type="entry name" value="Gly_transf_sug"/>
    <property type="match status" value="1"/>
</dbReference>
<dbReference type="PANTHER" id="PTHR31834">
    <property type="entry name" value="INITIATION-SPECIFIC ALPHA-1,6-MANNOSYLTRANSFERASE"/>
    <property type="match status" value="1"/>
</dbReference>
<proteinExistence type="inferred from homology"/>
<dbReference type="Gene3D" id="3.90.550.20">
    <property type="match status" value="1"/>
</dbReference>
<dbReference type="EMBL" id="VNKQ01000004">
    <property type="protein sequence ID" value="KAG0651408.1"/>
    <property type="molecule type" value="Genomic_DNA"/>
</dbReference>
<dbReference type="OrthoDB" id="409543at2759"/>
<keyword evidence="4" id="KW-1185">Reference proteome</keyword>
<comment type="caution">
    <text evidence="3">The sequence shown here is derived from an EMBL/GenBank/DDBJ whole genome shotgun (WGS) entry which is preliminary data.</text>
</comment>
<evidence type="ECO:0000313" key="4">
    <source>
        <dbReference type="Proteomes" id="UP000785200"/>
    </source>
</evidence>
<keyword evidence="2" id="KW-0812">Transmembrane</keyword>
<comment type="similarity">
    <text evidence="1">Belongs to the glycosyltransferase 32 family.</text>
</comment>
<dbReference type="SUPFAM" id="SSF53448">
    <property type="entry name" value="Nucleotide-diphospho-sugar transferases"/>
    <property type="match status" value="1"/>
</dbReference>
<dbReference type="AlphaFoldDB" id="A0A9P6VPR0"/>
<evidence type="ECO:0000256" key="1">
    <source>
        <dbReference type="ARBA" id="ARBA00009003"/>
    </source>
</evidence>
<gene>
    <name evidence="3" type="ORF">D0Z07_2114</name>
</gene>